<accession>A0ABP0T9I0</accession>
<evidence type="ECO:0000256" key="1">
    <source>
        <dbReference type="SAM" id="SignalP"/>
    </source>
</evidence>
<gene>
    <name evidence="2" type="ORF">CSSPTR1EN2_LOCUS804</name>
</gene>
<sequence>MGALSIGLPRSVLAMALLVLQCFALPLHGTITFTIGASKAENSADTAVVCAEQVMALYSGTARASQVTEARAQELRSCIRPLVPYTELRSSFSSSNLVPSKKLFDSRRSLQQRSPQDRLLEPNSKWVSGDVSPPVSHSTIKKLIQWPPSKVLELTKRIVEFGGAPEVLFSALDPTKYEVPDVEGANAQKCQLTKFEYGQRFTDSELNSYMSFLFHAIVTLAPSVGFNVTLSRFDLFHGHIFTSYDTNRLGILFHAREYPAYNNSTFPLNLGYCQKGSPMPYDSSMDLRNILWLAPLAACSAKGMCSDDWLASGTLLILDAREGGIVHRELVPDYLDDVRTISEDEFGNIVADVNYLNIANTPFTSRIFIC</sequence>
<feature type="chain" id="PRO_5046454893" evidence="1">
    <location>
        <begin position="25"/>
        <end position="370"/>
    </location>
</feature>
<keyword evidence="3" id="KW-1185">Reference proteome</keyword>
<dbReference type="Proteomes" id="UP001497512">
    <property type="component" value="Chromosome 1"/>
</dbReference>
<proteinExistence type="predicted"/>
<name>A0ABP0T9I0_9BRYO</name>
<dbReference type="PANTHER" id="PTHR35759:SF1">
    <property type="entry name" value="OS07G0673000 PROTEIN"/>
    <property type="match status" value="1"/>
</dbReference>
<dbReference type="EMBL" id="OZ019893">
    <property type="protein sequence ID" value="CAK9190266.1"/>
    <property type="molecule type" value="Genomic_DNA"/>
</dbReference>
<organism evidence="2 3">
    <name type="scientific">Sphagnum troendelagicum</name>
    <dbReference type="NCBI Taxonomy" id="128251"/>
    <lineage>
        <taxon>Eukaryota</taxon>
        <taxon>Viridiplantae</taxon>
        <taxon>Streptophyta</taxon>
        <taxon>Embryophyta</taxon>
        <taxon>Bryophyta</taxon>
        <taxon>Sphagnophytina</taxon>
        <taxon>Sphagnopsida</taxon>
        <taxon>Sphagnales</taxon>
        <taxon>Sphagnaceae</taxon>
        <taxon>Sphagnum</taxon>
    </lineage>
</organism>
<keyword evidence="1" id="KW-0732">Signal</keyword>
<reference evidence="2 3" key="1">
    <citation type="submission" date="2024-02" db="EMBL/GenBank/DDBJ databases">
        <authorList>
            <consortium name="ELIXIR-Norway"/>
            <consortium name="Elixir Norway"/>
        </authorList>
    </citation>
    <scope>NUCLEOTIDE SEQUENCE [LARGE SCALE GENOMIC DNA]</scope>
</reference>
<evidence type="ECO:0000313" key="3">
    <source>
        <dbReference type="Proteomes" id="UP001497512"/>
    </source>
</evidence>
<dbReference type="PANTHER" id="PTHR35759">
    <property type="entry name" value="BNAA09G03860D PROTEIN"/>
    <property type="match status" value="1"/>
</dbReference>
<evidence type="ECO:0000313" key="2">
    <source>
        <dbReference type="EMBL" id="CAK9190266.1"/>
    </source>
</evidence>
<protein>
    <submittedName>
        <fullName evidence="2">Uncharacterized protein</fullName>
    </submittedName>
</protein>
<feature type="signal peptide" evidence="1">
    <location>
        <begin position="1"/>
        <end position="24"/>
    </location>
</feature>